<keyword evidence="2" id="KW-1185">Reference proteome</keyword>
<accession>A0AAN9UDS0</accession>
<protein>
    <submittedName>
        <fullName evidence="1">Uncharacterized protein</fullName>
    </submittedName>
</protein>
<dbReference type="AlphaFoldDB" id="A0AAN9UDS0"/>
<comment type="caution">
    <text evidence="1">The sequence shown here is derived from an EMBL/GenBank/DDBJ whole genome shotgun (WGS) entry which is preliminary data.</text>
</comment>
<reference evidence="1 2" key="1">
    <citation type="journal article" date="2023" name="PLoS ONE">
        <title>Cytospora paraplurivora sp. nov. isolated from orchards with fruit tree decline syndrome in Ontario, Canada.</title>
        <authorList>
            <person name="Ilyukhin E."/>
            <person name="Nguyen H.D.T."/>
            <person name="Castle A.J."/>
            <person name="Ellouze W."/>
        </authorList>
    </citation>
    <scope>NUCLEOTIDE SEQUENCE [LARGE SCALE GENOMIC DNA]</scope>
    <source>
        <strain evidence="1 2">FDS-564</strain>
    </source>
</reference>
<sequence length="149" mass="16145">MPDFTDTNVFPTFLTIPEQDPDASSLEILSSPEREGSWYLLAQVKDNMTINKPTLVLTDRDGNPFALVFEGLGRDDMDLKGLGFKKGSTAIIPNARRTRPADESNRGFVRIEKGGAGSVRAVPGALARVLESVKSRAGPKVAIEQTARS</sequence>
<proteinExistence type="predicted"/>
<dbReference type="Proteomes" id="UP001320245">
    <property type="component" value="Unassembled WGS sequence"/>
</dbReference>
<evidence type="ECO:0000313" key="1">
    <source>
        <dbReference type="EMBL" id="KAK7746310.1"/>
    </source>
</evidence>
<organism evidence="1 2">
    <name type="scientific">Cytospora paraplurivora</name>
    <dbReference type="NCBI Taxonomy" id="2898453"/>
    <lineage>
        <taxon>Eukaryota</taxon>
        <taxon>Fungi</taxon>
        <taxon>Dikarya</taxon>
        <taxon>Ascomycota</taxon>
        <taxon>Pezizomycotina</taxon>
        <taxon>Sordariomycetes</taxon>
        <taxon>Sordariomycetidae</taxon>
        <taxon>Diaporthales</taxon>
        <taxon>Cytosporaceae</taxon>
        <taxon>Cytospora</taxon>
    </lineage>
</organism>
<evidence type="ECO:0000313" key="2">
    <source>
        <dbReference type="Proteomes" id="UP001320245"/>
    </source>
</evidence>
<name>A0AAN9UDS0_9PEZI</name>
<gene>
    <name evidence="1" type="ORF">SLS53_002269</name>
</gene>
<dbReference type="EMBL" id="JAJSPL020000006">
    <property type="protein sequence ID" value="KAK7746310.1"/>
    <property type="molecule type" value="Genomic_DNA"/>
</dbReference>